<reference evidence="14" key="1">
    <citation type="journal article" date="2020" name="Stud. Mycol.">
        <title>101 Dothideomycetes genomes: a test case for predicting lifestyles and emergence of pathogens.</title>
        <authorList>
            <person name="Haridas S."/>
            <person name="Albert R."/>
            <person name="Binder M."/>
            <person name="Bloem J."/>
            <person name="Labutti K."/>
            <person name="Salamov A."/>
            <person name="Andreopoulos B."/>
            <person name="Baker S."/>
            <person name="Barry K."/>
            <person name="Bills G."/>
            <person name="Bluhm B."/>
            <person name="Cannon C."/>
            <person name="Castanera R."/>
            <person name="Culley D."/>
            <person name="Daum C."/>
            <person name="Ezra D."/>
            <person name="Gonzalez J."/>
            <person name="Henrissat B."/>
            <person name="Kuo A."/>
            <person name="Liang C."/>
            <person name="Lipzen A."/>
            <person name="Lutzoni F."/>
            <person name="Magnuson J."/>
            <person name="Mondo S."/>
            <person name="Nolan M."/>
            <person name="Ohm R."/>
            <person name="Pangilinan J."/>
            <person name="Park H.-J."/>
            <person name="Ramirez L."/>
            <person name="Alfaro M."/>
            <person name="Sun H."/>
            <person name="Tritt A."/>
            <person name="Yoshinaga Y."/>
            <person name="Zwiers L.-H."/>
            <person name="Turgeon B."/>
            <person name="Goodwin S."/>
            <person name="Spatafora J."/>
            <person name="Crous P."/>
            <person name="Grigoriev I."/>
        </authorList>
    </citation>
    <scope>NUCLEOTIDE SEQUENCE</scope>
    <source>
        <strain evidence="14">ATCC 16933</strain>
    </source>
</reference>
<comment type="similarity">
    <text evidence="2">Belongs to the HesA/MoeB/ThiF family.</text>
</comment>
<dbReference type="GO" id="GO:0061503">
    <property type="term" value="F:tRNA threonylcarbamoyladenosine dehydratase"/>
    <property type="evidence" value="ECO:0007669"/>
    <property type="project" value="TreeGrafter"/>
</dbReference>
<accession>A0A6A6NY98</accession>
<dbReference type="SUPFAM" id="SSF69572">
    <property type="entry name" value="Activating enzymes of the ubiquitin-like proteins"/>
    <property type="match status" value="1"/>
</dbReference>
<keyword evidence="9" id="KW-0496">Mitochondrion</keyword>
<feature type="domain" description="THIF-type NAD/FAD binding fold" evidence="13">
    <location>
        <begin position="103"/>
        <end position="373"/>
    </location>
</feature>
<evidence type="ECO:0000256" key="9">
    <source>
        <dbReference type="ARBA" id="ARBA00023128"/>
    </source>
</evidence>
<sequence length="519" mass="55688">MSSASAPAWRAVHVAVAAAAASGALVAAGILGFQGARRRRRVARVKESIPEAGEGHEALRLTEYGAASDIFHPSKEDQQSAALAARARRGDYDEDLILEQLARNRVFLGDDGLRALRAAFVVVVGCGGVGSHAAAALARSGVGALRLVDFDQVTLSSLNRHAVATLADVGTPKVHALRRRLEQVVPWTRFDCVNDVFRAPTPALLLRPDGSPPSFVVDAIDNIDSKVALLRLCAARNLPVVSSMGAACKSDPTRLHVGDVSATTDDGLALATRRRLRALGVASGVPCVYSSERAGPGKAELLPVPEETAAQGDVEQLAVLPQFRVRILPVLGTMPALFGLAAANHVMLSLARYPHDYRPTKVRPKLYDGIHGALQGLEERCARHARAAEAPDRTADPVVGLRLPVTVGEVGYVVEEVWGGRSVVSGLPTRLVVARWEPPGSERGWLDESVEGQKRSSVRLDELVCFTKEEVARHEKEVLKGAKSAEEVWGPDVAERVGRKMEEEREVRRAMERAAGRGF</sequence>
<evidence type="ECO:0000256" key="2">
    <source>
        <dbReference type="ARBA" id="ARBA00009919"/>
    </source>
</evidence>
<proteinExistence type="inferred from homology"/>
<dbReference type="InterPro" id="IPR000594">
    <property type="entry name" value="ThiF_NAD_FAD-bd"/>
</dbReference>
<keyword evidence="7" id="KW-0067">ATP-binding</keyword>
<keyword evidence="4 12" id="KW-0812">Transmembrane</keyword>
<dbReference type="InterPro" id="IPR045886">
    <property type="entry name" value="ThiF/MoeB/HesA"/>
</dbReference>
<evidence type="ECO:0000259" key="13">
    <source>
        <dbReference type="Pfam" id="PF00899"/>
    </source>
</evidence>
<dbReference type="GO" id="GO:0008641">
    <property type="term" value="F:ubiquitin-like modifier activating enzyme activity"/>
    <property type="evidence" value="ECO:0007669"/>
    <property type="project" value="InterPro"/>
</dbReference>
<evidence type="ECO:0000256" key="12">
    <source>
        <dbReference type="SAM" id="Phobius"/>
    </source>
</evidence>
<evidence type="ECO:0000256" key="6">
    <source>
        <dbReference type="ARBA" id="ARBA00022787"/>
    </source>
</evidence>
<dbReference type="CDD" id="cd00755">
    <property type="entry name" value="YgdL_like"/>
    <property type="match status" value="1"/>
</dbReference>
<evidence type="ECO:0000313" key="15">
    <source>
        <dbReference type="Proteomes" id="UP000799766"/>
    </source>
</evidence>
<comment type="subcellular location">
    <subcellularLocation>
        <location evidence="1">Mitochondrion outer membrane</location>
        <topology evidence="1">Multi-pass membrane protein</topology>
    </subcellularLocation>
</comment>
<organism evidence="14 15">
    <name type="scientific">Lineolata rhizophorae</name>
    <dbReference type="NCBI Taxonomy" id="578093"/>
    <lineage>
        <taxon>Eukaryota</taxon>
        <taxon>Fungi</taxon>
        <taxon>Dikarya</taxon>
        <taxon>Ascomycota</taxon>
        <taxon>Pezizomycotina</taxon>
        <taxon>Dothideomycetes</taxon>
        <taxon>Dothideomycetes incertae sedis</taxon>
        <taxon>Lineolatales</taxon>
        <taxon>Lineolataceae</taxon>
        <taxon>Lineolata</taxon>
    </lineage>
</organism>
<dbReference type="Proteomes" id="UP000799766">
    <property type="component" value="Unassembled WGS sequence"/>
</dbReference>
<keyword evidence="5" id="KW-0547">Nucleotide-binding</keyword>
<dbReference type="PANTHER" id="PTHR43267:SF2">
    <property type="entry name" value="TRNA THREONYLCARBAMOYLADENOSINE DEHYDRATASE 1-RELATED"/>
    <property type="match status" value="1"/>
</dbReference>
<dbReference type="GO" id="GO:0005524">
    <property type="term" value="F:ATP binding"/>
    <property type="evidence" value="ECO:0007669"/>
    <property type="project" value="UniProtKB-KW"/>
</dbReference>
<gene>
    <name evidence="14" type="ORF">BDY21DRAFT_322860</name>
</gene>
<evidence type="ECO:0000256" key="7">
    <source>
        <dbReference type="ARBA" id="ARBA00022840"/>
    </source>
</evidence>
<evidence type="ECO:0000256" key="3">
    <source>
        <dbReference type="ARBA" id="ARBA00022598"/>
    </source>
</evidence>
<keyword evidence="8 12" id="KW-1133">Transmembrane helix</keyword>
<feature type="transmembrane region" description="Helical" evidence="12">
    <location>
        <begin position="12"/>
        <end position="33"/>
    </location>
</feature>
<dbReference type="EMBL" id="MU001683">
    <property type="protein sequence ID" value="KAF2456514.1"/>
    <property type="molecule type" value="Genomic_DNA"/>
</dbReference>
<evidence type="ECO:0000313" key="14">
    <source>
        <dbReference type="EMBL" id="KAF2456514.1"/>
    </source>
</evidence>
<dbReference type="PANTHER" id="PTHR43267">
    <property type="entry name" value="TRNA THREONYLCARBAMOYLADENOSINE DEHYDRATASE"/>
    <property type="match status" value="1"/>
</dbReference>
<name>A0A6A6NY98_9PEZI</name>
<dbReference type="Pfam" id="PF00899">
    <property type="entry name" value="ThiF"/>
    <property type="match status" value="1"/>
</dbReference>
<dbReference type="OrthoDB" id="10265862at2759"/>
<keyword evidence="15" id="KW-1185">Reference proteome</keyword>
<dbReference type="Gene3D" id="3.40.50.720">
    <property type="entry name" value="NAD(P)-binding Rossmann-like Domain"/>
    <property type="match status" value="1"/>
</dbReference>
<keyword evidence="3" id="KW-0436">Ligase</keyword>
<dbReference type="InterPro" id="IPR035985">
    <property type="entry name" value="Ubiquitin-activating_enz"/>
</dbReference>
<evidence type="ECO:0000256" key="4">
    <source>
        <dbReference type="ARBA" id="ARBA00022692"/>
    </source>
</evidence>
<evidence type="ECO:0000256" key="8">
    <source>
        <dbReference type="ARBA" id="ARBA00022989"/>
    </source>
</evidence>
<keyword evidence="10 12" id="KW-0472">Membrane</keyword>
<dbReference type="GO" id="GO:0005741">
    <property type="term" value="C:mitochondrial outer membrane"/>
    <property type="evidence" value="ECO:0007669"/>
    <property type="project" value="UniProtKB-SubCell"/>
</dbReference>
<evidence type="ECO:0000256" key="5">
    <source>
        <dbReference type="ARBA" id="ARBA00022741"/>
    </source>
</evidence>
<dbReference type="AlphaFoldDB" id="A0A6A6NY98"/>
<dbReference type="FunFam" id="3.40.50.720:FF:000125">
    <property type="entry name" value="tRNA threonylcarbamoyladenosine dehydratase 2-like"/>
    <property type="match status" value="1"/>
</dbReference>
<keyword evidence="6" id="KW-1000">Mitochondrion outer membrane</keyword>
<comment type="function">
    <text evidence="11">Catalyzes the ATP-dependent dehydration of threonylcarbamoyladenosine at position 37 (t(6)A37) to form cyclic t(6)A37 (ct(6)A37) in tRNAs that read codons beginning with adenine.</text>
</comment>
<evidence type="ECO:0000256" key="11">
    <source>
        <dbReference type="ARBA" id="ARBA00060084"/>
    </source>
</evidence>
<protein>
    <submittedName>
        <fullName evidence="14">Moeb/ThiF domain-containing protein</fullName>
    </submittedName>
</protein>
<evidence type="ECO:0000256" key="10">
    <source>
        <dbReference type="ARBA" id="ARBA00023136"/>
    </source>
</evidence>
<dbReference type="GO" id="GO:0061504">
    <property type="term" value="P:cyclic threonylcarbamoyladenosine biosynthetic process"/>
    <property type="evidence" value="ECO:0007669"/>
    <property type="project" value="TreeGrafter"/>
</dbReference>
<evidence type="ECO:0000256" key="1">
    <source>
        <dbReference type="ARBA" id="ARBA00004374"/>
    </source>
</evidence>